<protein>
    <submittedName>
        <fullName evidence="1">GIY-YIG nuclease family protein</fullName>
    </submittedName>
</protein>
<name>A0A329MRK4_9BACL</name>
<dbReference type="RefSeq" id="WP_113030481.1">
    <property type="nucleotide sequence ID" value="NZ_QMFB01000003.1"/>
</dbReference>
<dbReference type="AlphaFoldDB" id="A0A329MRK4"/>
<keyword evidence="2" id="KW-1185">Reference proteome</keyword>
<dbReference type="Gene3D" id="3.40.1440.10">
    <property type="entry name" value="GIY-YIG endonuclease"/>
    <property type="match status" value="1"/>
</dbReference>
<dbReference type="OrthoDB" id="9134286at2"/>
<dbReference type="Proteomes" id="UP000250369">
    <property type="component" value="Unassembled WGS sequence"/>
</dbReference>
<evidence type="ECO:0000313" key="2">
    <source>
        <dbReference type="Proteomes" id="UP000250369"/>
    </source>
</evidence>
<sequence length="137" mass="16260">MNRREELLMQYKQTKREMGIVRIHNEANGKSLLVSSQNVQGTLNSQRFQLNMGSHGNKELQEEWKAFGENRFSIEVLELLDTGDDVLFDYKDVKGPEGFRYDIARDYKEKLQALELKWLNELQPYGERGYQRKEEER</sequence>
<evidence type="ECO:0000313" key="1">
    <source>
        <dbReference type="EMBL" id="RAV22170.1"/>
    </source>
</evidence>
<dbReference type="CDD" id="cd10451">
    <property type="entry name" value="GIY-YIG_LuxR_like"/>
    <property type="match status" value="1"/>
</dbReference>
<gene>
    <name evidence="1" type="ORF">DQG23_08105</name>
</gene>
<accession>A0A329MRK4</accession>
<comment type="caution">
    <text evidence="1">The sequence shown here is derived from an EMBL/GenBank/DDBJ whole genome shotgun (WGS) entry which is preliminary data.</text>
</comment>
<reference evidence="1 2" key="1">
    <citation type="journal article" date="2009" name="Int. J. Syst. Evol. Microbiol.">
        <title>Paenibacillus contaminans sp. nov., isolated from a contaminated laboratory plate.</title>
        <authorList>
            <person name="Chou J.H."/>
            <person name="Lee J.H."/>
            <person name="Lin M.C."/>
            <person name="Chang P.S."/>
            <person name="Arun A.B."/>
            <person name="Young C.C."/>
            <person name="Chen W.M."/>
        </authorList>
    </citation>
    <scope>NUCLEOTIDE SEQUENCE [LARGE SCALE GENOMIC DNA]</scope>
    <source>
        <strain evidence="1 2">CKOBP-6</strain>
    </source>
</reference>
<dbReference type="InterPro" id="IPR035901">
    <property type="entry name" value="GIY-YIG_endonuc_sf"/>
</dbReference>
<proteinExistence type="predicted"/>
<dbReference type="EMBL" id="QMFB01000003">
    <property type="protein sequence ID" value="RAV22170.1"/>
    <property type="molecule type" value="Genomic_DNA"/>
</dbReference>
<organism evidence="1 2">
    <name type="scientific">Paenibacillus contaminans</name>
    <dbReference type="NCBI Taxonomy" id="450362"/>
    <lineage>
        <taxon>Bacteria</taxon>
        <taxon>Bacillati</taxon>
        <taxon>Bacillota</taxon>
        <taxon>Bacilli</taxon>
        <taxon>Bacillales</taxon>
        <taxon>Paenibacillaceae</taxon>
        <taxon>Paenibacillus</taxon>
    </lineage>
</organism>